<gene>
    <name evidence="2" type="ORF">A7K98_17630</name>
    <name evidence="3" type="ORF">A7K99_17615</name>
</gene>
<dbReference type="RefSeq" id="WP_087489758.1">
    <property type="nucleotide sequence ID" value="NZ_CP015581.1"/>
</dbReference>
<keyword evidence="1" id="KW-0472">Membrane</keyword>
<protein>
    <recommendedName>
        <fullName evidence="6">DUF2946 domain-containing protein</fullName>
    </recommendedName>
</protein>
<accession>A0A1Y0LN41</accession>
<keyword evidence="1" id="KW-0812">Transmembrane</keyword>
<sequence length="148" mass="16334">MWNFHLSFLIRLSHAKLPAVIAILAILMLFIAPEISRSLQDSSPQSPAGISASSEMAMPGMSMPAHMTMEKHSTTHSVPSVDPMSGMDDIACGYCVMLLHMPVLLAMMVFLCWFSLLIRRAPPVRRHCALPVRLFTGYLQPRGPPSCI</sequence>
<organism evidence="2 5">
    <name type="scientific">Tatumella citrea</name>
    <name type="common">Pantoea citrea</name>
    <dbReference type="NCBI Taxonomy" id="53336"/>
    <lineage>
        <taxon>Bacteria</taxon>
        <taxon>Pseudomonadati</taxon>
        <taxon>Pseudomonadota</taxon>
        <taxon>Gammaproteobacteria</taxon>
        <taxon>Enterobacterales</taxon>
        <taxon>Erwiniaceae</taxon>
        <taxon>Tatumella</taxon>
    </lineage>
</organism>
<feature type="transmembrane region" description="Helical" evidence="1">
    <location>
        <begin position="12"/>
        <end position="32"/>
    </location>
</feature>
<dbReference type="InterPro" id="IPR021333">
    <property type="entry name" value="DUF2946"/>
</dbReference>
<feature type="transmembrane region" description="Helical" evidence="1">
    <location>
        <begin position="97"/>
        <end position="118"/>
    </location>
</feature>
<evidence type="ECO:0000313" key="2">
    <source>
        <dbReference type="EMBL" id="ARU95402.1"/>
    </source>
</evidence>
<evidence type="ECO:0008006" key="6">
    <source>
        <dbReference type="Google" id="ProtNLM"/>
    </source>
</evidence>
<dbReference type="Pfam" id="PF11162">
    <property type="entry name" value="DUF2946"/>
    <property type="match status" value="1"/>
</dbReference>
<dbReference type="Proteomes" id="UP000195814">
    <property type="component" value="Chromosome"/>
</dbReference>
<evidence type="ECO:0000313" key="5">
    <source>
        <dbReference type="Proteomes" id="UP000195814"/>
    </source>
</evidence>
<evidence type="ECO:0000256" key="1">
    <source>
        <dbReference type="SAM" id="Phobius"/>
    </source>
</evidence>
<reference evidence="4 5" key="1">
    <citation type="submission" date="2016-05" db="EMBL/GenBank/DDBJ databases">
        <title>Complete genome sequence of two 2,5-diketo-D-glunonic acid producing strain Tatumella citrea.</title>
        <authorList>
            <person name="Duan C."/>
            <person name="Yang J."/>
            <person name="Yang S."/>
        </authorList>
    </citation>
    <scope>NUCLEOTIDE SEQUENCE [LARGE SCALE GENOMIC DNA]</scope>
    <source>
        <strain evidence="3 4">ATCC 39140</strain>
        <strain evidence="2 5">DSM 13699</strain>
    </source>
</reference>
<dbReference type="AlphaFoldDB" id="A0A1Y0LN41"/>
<dbReference type="EMBL" id="CP015581">
    <property type="protein sequence ID" value="ARU99443.1"/>
    <property type="molecule type" value="Genomic_DNA"/>
</dbReference>
<dbReference type="EMBL" id="CP015579">
    <property type="protein sequence ID" value="ARU95402.1"/>
    <property type="molecule type" value="Genomic_DNA"/>
</dbReference>
<name>A0A1Y0LN41_TATCI</name>
<keyword evidence="1" id="KW-1133">Transmembrane helix</keyword>
<evidence type="ECO:0000313" key="3">
    <source>
        <dbReference type="EMBL" id="ARU99443.1"/>
    </source>
</evidence>
<dbReference type="Proteomes" id="UP000195729">
    <property type="component" value="Chromosome"/>
</dbReference>
<keyword evidence="4" id="KW-1185">Reference proteome</keyword>
<proteinExistence type="predicted"/>
<evidence type="ECO:0000313" key="4">
    <source>
        <dbReference type="Proteomes" id="UP000195729"/>
    </source>
</evidence>
<dbReference type="KEGG" id="tci:A7K98_17630"/>